<evidence type="ECO:0000256" key="3">
    <source>
        <dbReference type="ARBA" id="ARBA00022475"/>
    </source>
</evidence>
<dbReference type="PANTHER" id="PTHR37937">
    <property type="entry name" value="CONJUGATIVE TRANSFER: DNA TRANSPORT"/>
    <property type="match status" value="1"/>
</dbReference>
<dbReference type="CDD" id="cd01127">
    <property type="entry name" value="TrwB_TraG_TraD_VirD4"/>
    <property type="match status" value="1"/>
</dbReference>
<evidence type="ECO:0000256" key="2">
    <source>
        <dbReference type="ARBA" id="ARBA00008806"/>
    </source>
</evidence>
<dbReference type="RefSeq" id="WP_188753080.1">
    <property type="nucleotide sequence ID" value="NZ_BMIK01000018.1"/>
</dbReference>
<evidence type="ECO:0000256" key="1">
    <source>
        <dbReference type="ARBA" id="ARBA00004651"/>
    </source>
</evidence>
<dbReference type="Pfam" id="PF14293">
    <property type="entry name" value="YWFCY"/>
    <property type="match status" value="1"/>
</dbReference>
<keyword evidence="4 8" id="KW-0812">Transmembrane</keyword>
<feature type="transmembrane region" description="Helical" evidence="8">
    <location>
        <begin position="19"/>
        <end position="37"/>
    </location>
</feature>
<feature type="region of interest" description="Disordered" evidence="7">
    <location>
        <begin position="656"/>
        <end position="712"/>
    </location>
</feature>
<evidence type="ECO:0000259" key="9">
    <source>
        <dbReference type="Pfam" id="PF14293"/>
    </source>
</evidence>
<feature type="transmembrane region" description="Helical" evidence="8">
    <location>
        <begin position="93"/>
        <end position="114"/>
    </location>
</feature>
<evidence type="ECO:0000256" key="4">
    <source>
        <dbReference type="ARBA" id="ARBA00022692"/>
    </source>
</evidence>
<keyword evidence="5 8" id="KW-1133">Transmembrane helix</keyword>
<sequence>MQTGEDIQSLRKIADLSRLISIAVLGIHTYLICYPVFRYWGFTAEIADTLLANLLTTGLFDGTTKPKLAALVFLAISLLGIKGRKDEKVGWRGIAVHIAIGVVCYFASVLTLRLPFQADTLAVCYIGTVATGYLLTLVGGTHLSRLVKFALQNDPFNTDNETFPQEEKLLENEYSINLPAKYSLKGKLRDSWLNFINPFRGLLVIGTPGAGKSYFVIRHIIDQHIRKGFTMFVYDFKYPDLTRITYNKLLQYRKKYHVTPKFYIVNFDNLNQTHRCNPLDPQSMTDITDATEASRTIMLGLNRSWSTKIGDFFVESPINFLTAIIWYLRKYKDGIYCTLPHALELMQVDYDPLFAVLSRQEEIKALISPFLLAYQNQAKEQLEGQIASAKIGLGRLSSPQLYWVLSGNDFTLDINNPKSPKILCLGNNPQKIQIYGAVLSLYVSRMFKLVNRKDQQKCSLLFDEFPTIYVGGTSGSGIDGLLATARSNLAAITLAVQNQEQVKRDYGRETADVIFSVVGNIISGQATGETAKSLSETFGKIAQERTSSTLSSSDTTFTKSTQLDYAIPASKISTLSSGTFVGMVADNPEEKIPQKIFHAEIQNDHAAIAAEEAAYRPIPKVASITEEDVRENYLKIKHDIQSLMVDELQKIEAEMETAENGEKLTPAPQQKKRRKRSAKTPATGSGRQRPSIPRQSKKNTGKRNTNSRPTSM</sequence>
<dbReference type="Pfam" id="PF02534">
    <property type="entry name" value="T4SS-DNA_transf"/>
    <property type="match status" value="1"/>
</dbReference>
<comment type="caution">
    <text evidence="10">The sequence shown here is derived from an EMBL/GenBank/DDBJ whole genome shotgun (WGS) entry which is preliminary data.</text>
</comment>
<keyword evidence="11" id="KW-1185">Reference proteome</keyword>
<keyword evidence="6 8" id="KW-0472">Membrane</keyword>
<organism evidence="10 11">
    <name type="scientific">Parapedobacter defluvii</name>
    <dbReference type="NCBI Taxonomy" id="2045106"/>
    <lineage>
        <taxon>Bacteria</taxon>
        <taxon>Pseudomonadati</taxon>
        <taxon>Bacteroidota</taxon>
        <taxon>Sphingobacteriia</taxon>
        <taxon>Sphingobacteriales</taxon>
        <taxon>Sphingobacteriaceae</taxon>
        <taxon>Parapedobacter</taxon>
    </lineage>
</organism>
<dbReference type="Gene3D" id="3.40.50.300">
    <property type="entry name" value="P-loop containing nucleotide triphosphate hydrolases"/>
    <property type="match status" value="2"/>
</dbReference>
<evidence type="ECO:0000256" key="8">
    <source>
        <dbReference type="SAM" id="Phobius"/>
    </source>
</evidence>
<accession>A0ABQ1MLC3</accession>
<dbReference type="InterPro" id="IPR027417">
    <property type="entry name" value="P-loop_NTPase"/>
</dbReference>
<dbReference type="InterPro" id="IPR003688">
    <property type="entry name" value="TraG/VirD4"/>
</dbReference>
<evidence type="ECO:0000256" key="6">
    <source>
        <dbReference type="ARBA" id="ARBA00023136"/>
    </source>
</evidence>
<gene>
    <name evidence="10" type="ORF">GCM10011386_38310</name>
</gene>
<comment type="similarity">
    <text evidence="2">Belongs to the VirD4/TraG family.</text>
</comment>
<evidence type="ECO:0000313" key="11">
    <source>
        <dbReference type="Proteomes" id="UP000597338"/>
    </source>
</evidence>
<evidence type="ECO:0000313" key="10">
    <source>
        <dbReference type="EMBL" id="GGC42428.1"/>
    </source>
</evidence>
<evidence type="ECO:0000256" key="7">
    <source>
        <dbReference type="SAM" id="MobiDB-lite"/>
    </source>
</evidence>
<dbReference type="InterPro" id="IPR051539">
    <property type="entry name" value="T4SS-coupling_protein"/>
</dbReference>
<feature type="domain" description="YWFCY" evidence="9">
    <location>
        <begin position="5"/>
        <end position="148"/>
    </location>
</feature>
<dbReference type="InterPro" id="IPR025988">
    <property type="entry name" value="YWFCY_dom"/>
</dbReference>
<feature type="transmembrane region" description="Helical" evidence="8">
    <location>
        <begin position="120"/>
        <end position="138"/>
    </location>
</feature>
<proteinExistence type="inferred from homology"/>
<dbReference type="Proteomes" id="UP000597338">
    <property type="component" value="Unassembled WGS sequence"/>
</dbReference>
<protein>
    <submittedName>
        <fullName evidence="10">Conjugal transfer protein TraG</fullName>
    </submittedName>
</protein>
<comment type="subcellular location">
    <subcellularLocation>
        <location evidence="1">Cell membrane</location>
        <topology evidence="1">Multi-pass membrane protein</topology>
    </subcellularLocation>
</comment>
<dbReference type="PANTHER" id="PTHR37937:SF1">
    <property type="entry name" value="CONJUGATIVE TRANSFER: DNA TRANSPORT"/>
    <property type="match status" value="1"/>
</dbReference>
<dbReference type="EMBL" id="BMIK01000018">
    <property type="protein sequence ID" value="GGC42428.1"/>
    <property type="molecule type" value="Genomic_DNA"/>
</dbReference>
<feature type="compositionally biased region" description="Polar residues" evidence="7">
    <location>
        <begin position="702"/>
        <end position="712"/>
    </location>
</feature>
<evidence type="ECO:0000256" key="5">
    <source>
        <dbReference type="ARBA" id="ARBA00022989"/>
    </source>
</evidence>
<dbReference type="NCBIfam" id="NF041326">
    <property type="entry name" value="Bacteroid_MobC"/>
    <property type="match status" value="1"/>
</dbReference>
<dbReference type="SUPFAM" id="SSF52540">
    <property type="entry name" value="P-loop containing nucleoside triphosphate hydrolases"/>
    <property type="match status" value="1"/>
</dbReference>
<name>A0ABQ1MLC3_9SPHI</name>
<reference evidence="11" key="1">
    <citation type="journal article" date="2019" name="Int. J. Syst. Evol. Microbiol.">
        <title>The Global Catalogue of Microorganisms (GCM) 10K type strain sequencing project: providing services to taxonomists for standard genome sequencing and annotation.</title>
        <authorList>
            <consortium name="The Broad Institute Genomics Platform"/>
            <consortium name="The Broad Institute Genome Sequencing Center for Infectious Disease"/>
            <person name="Wu L."/>
            <person name="Ma J."/>
        </authorList>
    </citation>
    <scope>NUCLEOTIDE SEQUENCE [LARGE SCALE GENOMIC DNA]</scope>
    <source>
        <strain evidence="11">CGMCC 1.15342</strain>
    </source>
</reference>
<keyword evidence="3" id="KW-1003">Cell membrane</keyword>